<evidence type="ECO:0000313" key="3">
    <source>
        <dbReference type="Proteomes" id="UP000007875"/>
    </source>
</evidence>
<dbReference type="AlphaFoldDB" id="H2ZK55"/>
<keyword evidence="1" id="KW-0732">Signal</keyword>
<protein>
    <submittedName>
        <fullName evidence="2">Uncharacterized protein</fullName>
    </submittedName>
</protein>
<dbReference type="GeneTree" id="ENSGT00940000155299"/>
<proteinExistence type="predicted"/>
<name>H2ZK55_CIOSA</name>
<reference evidence="2" key="2">
    <citation type="submission" date="2025-08" db="UniProtKB">
        <authorList>
            <consortium name="Ensembl"/>
        </authorList>
    </citation>
    <scope>IDENTIFICATION</scope>
</reference>
<dbReference type="Ensembl" id="ENSCSAVT00000018166.1">
    <property type="protein sequence ID" value="ENSCSAVP00000017971.1"/>
    <property type="gene ID" value="ENSCSAVG00000010578.1"/>
</dbReference>
<evidence type="ECO:0000256" key="1">
    <source>
        <dbReference type="SAM" id="SignalP"/>
    </source>
</evidence>
<dbReference type="Proteomes" id="UP000007875">
    <property type="component" value="Unassembled WGS sequence"/>
</dbReference>
<accession>H2ZK55</accession>
<reference evidence="2" key="3">
    <citation type="submission" date="2025-09" db="UniProtKB">
        <authorList>
            <consortium name="Ensembl"/>
        </authorList>
    </citation>
    <scope>IDENTIFICATION</scope>
</reference>
<feature type="signal peptide" evidence="1">
    <location>
        <begin position="1"/>
        <end position="21"/>
    </location>
</feature>
<organism evidence="2 3">
    <name type="scientific">Ciona savignyi</name>
    <name type="common">Pacific transparent sea squirt</name>
    <dbReference type="NCBI Taxonomy" id="51511"/>
    <lineage>
        <taxon>Eukaryota</taxon>
        <taxon>Metazoa</taxon>
        <taxon>Chordata</taxon>
        <taxon>Tunicata</taxon>
        <taxon>Ascidiacea</taxon>
        <taxon>Phlebobranchia</taxon>
        <taxon>Cionidae</taxon>
        <taxon>Ciona</taxon>
    </lineage>
</organism>
<dbReference type="HOGENOM" id="CLU_3322236_0_0_1"/>
<feature type="chain" id="PRO_5003579293" evidence="1">
    <location>
        <begin position="22"/>
        <end position="41"/>
    </location>
</feature>
<reference evidence="3" key="1">
    <citation type="submission" date="2003-08" db="EMBL/GenBank/DDBJ databases">
        <authorList>
            <person name="Birren B."/>
            <person name="Nusbaum C."/>
            <person name="Abebe A."/>
            <person name="Abouelleil A."/>
            <person name="Adekoya E."/>
            <person name="Ait-zahra M."/>
            <person name="Allen N."/>
            <person name="Allen T."/>
            <person name="An P."/>
            <person name="Anderson M."/>
            <person name="Anderson S."/>
            <person name="Arachchi H."/>
            <person name="Armbruster J."/>
            <person name="Bachantsang P."/>
            <person name="Baldwin J."/>
            <person name="Barry A."/>
            <person name="Bayul T."/>
            <person name="Blitshsteyn B."/>
            <person name="Bloom T."/>
            <person name="Blye J."/>
            <person name="Boguslavskiy L."/>
            <person name="Borowsky M."/>
            <person name="Boukhgalter B."/>
            <person name="Brunache A."/>
            <person name="Butler J."/>
            <person name="Calixte N."/>
            <person name="Calvo S."/>
            <person name="Camarata J."/>
            <person name="Campo K."/>
            <person name="Chang J."/>
            <person name="Cheshatsang Y."/>
            <person name="Citroen M."/>
            <person name="Collymore A."/>
            <person name="Considine T."/>
            <person name="Cook A."/>
            <person name="Cooke P."/>
            <person name="Corum B."/>
            <person name="Cuomo C."/>
            <person name="David R."/>
            <person name="Dawoe T."/>
            <person name="Degray S."/>
            <person name="Dodge S."/>
            <person name="Dooley K."/>
            <person name="Dorje P."/>
            <person name="Dorjee K."/>
            <person name="Dorris L."/>
            <person name="Duffey N."/>
            <person name="Dupes A."/>
            <person name="Elkins T."/>
            <person name="Engels R."/>
            <person name="Erickson J."/>
            <person name="Farina A."/>
            <person name="Faro S."/>
            <person name="Ferreira P."/>
            <person name="Fischer H."/>
            <person name="Fitzgerald M."/>
            <person name="Foley K."/>
            <person name="Gage D."/>
            <person name="Galagan J."/>
            <person name="Gearin G."/>
            <person name="Gnerre S."/>
            <person name="Gnirke A."/>
            <person name="Goyette A."/>
            <person name="Graham J."/>
            <person name="Grandbois E."/>
            <person name="Gyaltsen K."/>
            <person name="Hafez N."/>
            <person name="Hagopian D."/>
            <person name="Hagos B."/>
            <person name="Hall J."/>
            <person name="Hatcher B."/>
            <person name="Heller A."/>
            <person name="Higgins H."/>
            <person name="Honan T."/>
            <person name="Horn A."/>
            <person name="Houde N."/>
            <person name="Hughes L."/>
            <person name="Hulme W."/>
            <person name="Husby E."/>
            <person name="Iliev I."/>
            <person name="Jaffe D."/>
            <person name="Jones C."/>
            <person name="Kamal M."/>
            <person name="Kamat A."/>
            <person name="Kamvysselis M."/>
            <person name="Karlsson E."/>
            <person name="Kells C."/>
            <person name="Kieu A."/>
            <person name="Kisner P."/>
            <person name="Kodira C."/>
            <person name="Kulbokas E."/>
            <person name="Labutti K."/>
            <person name="Lama D."/>
            <person name="Landers T."/>
            <person name="Leger J."/>
            <person name="Levine S."/>
            <person name="Lewis D."/>
            <person name="Lewis T."/>
            <person name="Lindblad-toh K."/>
            <person name="Liu X."/>
            <person name="Lokyitsang T."/>
            <person name="Lokyitsang Y."/>
            <person name="Lucien O."/>
            <person name="Lui A."/>
            <person name="Ma L.J."/>
            <person name="Mabbitt R."/>
            <person name="Macdonald J."/>
            <person name="Maclean C."/>
            <person name="Major J."/>
            <person name="Manning J."/>
            <person name="Marabella R."/>
            <person name="Maru K."/>
            <person name="Matthews C."/>
            <person name="Mauceli E."/>
            <person name="Mccarthy M."/>
            <person name="Mcdonough S."/>
            <person name="Mcghee T."/>
            <person name="Meldrim J."/>
            <person name="Meneus L."/>
            <person name="Mesirov J."/>
            <person name="Mihalev A."/>
            <person name="Mihova T."/>
            <person name="Mikkelsen T."/>
            <person name="Mlenga V."/>
            <person name="Moru K."/>
            <person name="Mozes J."/>
            <person name="Mulrain L."/>
            <person name="Munson G."/>
            <person name="Naylor J."/>
            <person name="Newes C."/>
            <person name="Nguyen C."/>
            <person name="Nguyen N."/>
            <person name="Nguyen T."/>
            <person name="Nicol R."/>
            <person name="Nielsen C."/>
            <person name="Nizzari M."/>
            <person name="Norbu C."/>
            <person name="Norbu N."/>
            <person name="O'donnell P."/>
            <person name="Okoawo O."/>
            <person name="O'leary S."/>
            <person name="Omotosho B."/>
            <person name="O'neill K."/>
            <person name="Osman S."/>
            <person name="Parker S."/>
            <person name="Perrin D."/>
            <person name="Phunkhang P."/>
            <person name="Piqani B."/>
            <person name="Purcell S."/>
            <person name="Rachupka T."/>
            <person name="Ramasamy U."/>
            <person name="Rameau R."/>
            <person name="Ray V."/>
            <person name="Raymond C."/>
            <person name="Retta R."/>
            <person name="Richardson S."/>
            <person name="Rise C."/>
            <person name="Rodriguez J."/>
            <person name="Rogers J."/>
            <person name="Rogov P."/>
            <person name="Rutman M."/>
            <person name="Schupbach R."/>
            <person name="Seaman C."/>
            <person name="Settipalli S."/>
            <person name="Sharpe T."/>
            <person name="Sheridan J."/>
            <person name="Sherpa N."/>
            <person name="Shi J."/>
            <person name="Smirnov S."/>
            <person name="Smith C."/>
            <person name="Sougnez C."/>
            <person name="Spencer B."/>
            <person name="Stalker J."/>
            <person name="Stange-thomann N."/>
            <person name="Stavropoulos S."/>
            <person name="Stetson K."/>
            <person name="Stone C."/>
            <person name="Stone S."/>
            <person name="Stubbs M."/>
            <person name="Talamas J."/>
            <person name="Tchuinga P."/>
            <person name="Tenzing P."/>
            <person name="Tesfaye S."/>
            <person name="Theodore J."/>
            <person name="Thoulutsang Y."/>
            <person name="Topham K."/>
            <person name="Towey S."/>
            <person name="Tsamla T."/>
            <person name="Tsomo N."/>
            <person name="Vallee D."/>
            <person name="Vassiliev H."/>
            <person name="Venkataraman V."/>
            <person name="Vinson J."/>
            <person name="Vo A."/>
            <person name="Wade C."/>
            <person name="Wang S."/>
            <person name="Wangchuk T."/>
            <person name="Wangdi T."/>
            <person name="Whittaker C."/>
            <person name="Wilkinson J."/>
            <person name="Wu Y."/>
            <person name="Wyman D."/>
            <person name="Yadav S."/>
            <person name="Yang S."/>
            <person name="Yang X."/>
            <person name="Yeager S."/>
            <person name="Yee E."/>
            <person name="Young G."/>
            <person name="Zainoun J."/>
            <person name="Zembeck L."/>
            <person name="Zimmer A."/>
            <person name="Zody M."/>
            <person name="Lander E."/>
        </authorList>
    </citation>
    <scope>NUCLEOTIDE SEQUENCE [LARGE SCALE GENOMIC DNA]</scope>
</reference>
<keyword evidence="3" id="KW-1185">Reference proteome</keyword>
<sequence>MKLLVCLVGLFVVTELQIVETCSNLGLTGPAGYTSPFYSSP</sequence>
<evidence type="ECO:0000313" key="2">
    <source>
        <dbReference type="Ensembl" id="ENSCSAVP00000017971.1"/>
    </source>
</evidence>